<evidence type="ECO:0000313" key="6">
    <source>
        <dbReference type="EMBL" id="TRY74613.1"/>
    </source>
</evidence>
<dbReference type="GO" id="GO:0012505">
    <property type="term" value="C:endomembrane system"/>
    <property type="evidence" value="ECO:0007669"/>
    <property type="project" value="TreeGrafter"/>
</dbReference>
<dbReference type="Proteomes" id="UP000318571">
    <property type="component" value="Chromosome 2"/>
</dbReference>
<dbReference type="Pfam" id="PF01553">
    <property type="entry name" value="Acyltransferase"/>
    <property type="match status" value="1"/>
</dbReference>
<evidence type="ECO:0000256" key="3">
    <source>
        <dbReference type="ARBA" id="ARBA00023315"/>
    </source>
</evidence>
<keyword evidence="4" id="KW-1133">Transmembrane helix</keyword>
<feature type="transmembrane region" description="Helical" evidence="4">
    <location>
        <begin position="48"/>
        <end position="68"/>
    </location>
</feature>
<keyword evidence="2" id="KW-0808">Transferase</keyword>
<keyword evidence="4" id="KW-0812">Transmembrane</keyword>
<reference evidence="6 7" key="1">
    <citation type="journal article" date="2018" name="Nat. Ecol. Evol.">
        <title>Genomic signatures of mitonuclear coevolution across populations of Tigriopus californicus.</title>
        <authorList>
            <person name="Barreto F.S."/>
            <person name="Watson E.T."/>
            <person name="Lima T.G."/>
            <person name="Willett C.S."/>
            <person name="Edmands S."/>
            <person name="Li W."/>
            <person name="Burton R.S."/>
        </authorList>
    </citation>
    <scope>NUCLEOTIDE SEQUENCE [LARGE SCALE GENOMIC DNA]</scope>
    <source>
        <strain evidence="6 7">San Diego</strain>
    </source>
</reference>
<feature type="transmembrane region" description="Helical" evidence="4">
    <location>
        <begin position="311"/>
        <end position="331"/>
    </location>
</feature>
<evidence type="ECO:0000256" key="2">
    <source>
        <dbReference type="ARBA" id="ARBA00022679"/>
    </source>
</evidence>
<feature type="transmembrane region" description="Helical" evidence="4">
    <location>
        <begin position="106"/>
        <end position="125"/>
    </location>
</feature>
<organism evidence="6 7">
    <name type="scientific">Tigriopus californicus</name>
    <name type="common">Marine copepod</name>
    <dbReference type="NCBI Taxonomy" id="6832"/>
    <lineage>
        <taxon>Eukaryota</taxon>
        <taxon>Metazoa</taxon>
        <taxon>Ecdysozoa</taxon>
        <taxon>Arthropoda</taxon>
        <taxon>Crustacea</taxon>
        <taxon>Multicrustacea</taxon>
        <taxon>Hexanauplia</taxon>
        <taxon>Copepoda</taxon>
        <taxon>Harpacticoida</taxon>
        <taxon>Harpacticidae</taxon>
        <taxon>Tigriopus</taxon>
    </lineage>
</organism>
<keyword evidence="3" id="KW-0012">Acyltransferase</keyword>
<feature type="transmembrane region" description="Helical" evidence="4">
    <location>
        <begin position="337"/>
        <end position="358"/>
    </location>
</feature>
<keyword evidence="4" id="KW-0472">Membrane</keyword>
<dbReference type="OrthoDB" id="189226at2759"/>
<dbReference type="SMART" id="SM00563">
    <property type="entry name" value="PlsC"/>
    <property type="match status" value="1"/>
</dbReference>
<dbReference type="SUPFAM" id="SSF69593">
    <property type="entry name" value="Glycerol-3-phosphate (1)-acyltransferase"/>
    <property type="match status" value="1"/>
</dbReference>
<dbReference type="InterPro" id="IPR032098">
    <property type="entry name" value="Acyltransf_C"/>
</dbReference>
<dbReference type="PANTHER" id="PTHR10983:SF24">
    <property type="entry name" value="1-ACYLGLYCEROL-3-PHOSPHATE O-ACYLTRANSFERASE 3, ISOFORM E-RELATED"/>
    <property type="match status" value="1"/>
</dbReference>
<dbReference type="PANTHER" id="PTHR10983">
    <property type="entry name" value="1-ACYLGLYCEROL-3-PHOSPHATE ACYLTRANSFERASE-RELATED"/>
    <property type="match status" value="1"/>
</dbReference>
<comment type="similarity">
    <text evidence="1">Belongs to the 1-acyl-sn-glycerol-3-phosphate acyltransferase family.</text>
</comment>
<protein>
    <recommendedName>
        <fullName evidence="5">Phospholipid/glycerol acyltransferase domain-containing protein</fullName>
    </recommendedName>
</protein>
<feature type="domain" description="Phospholipid/glycerol acyltransferase" evidence="5">
    <location>
        <begin position="93"/>
        <end position="215"/>
    </location>
</feature>
<evidence type="ECO:0000256" key="1">
    <source>
        <dbReference type="ARBA" id="ARBA00008655"/>
    </source>
</evidence>
<comment type="caution">
    <text evidence="6">The sequence shown here is derived from an EMBL/GenBank/DDBJ whole genome shotgun (WGS) entry which is preliminary data.</text>
</comment>
<dbReference type="GO" id="GO:0003841">
    <property type="term" value="F:1-acylglycerol-3-phosphate O-acyltransferase activity"/>
    <property type="evidence" value="ECO:0007669"/>
    <property type="project" value="TreeGrafter"/>
</dbReference>
<dbReference type="EMBL" id="VCGU01000005">
    <property type="protein sequence ID" value="TRY74613.1"/>
    <property type="molecule type" value="Genomic_DNA"/>
</dbReference>
<proteinExistence type="inferred from homology"/>
<keyword evidence="7" id="KW-1185">Reference proteome</keyword>
<accession>A0A553PAA9</accession>
<feature type="transmembrane region" description="Helical" evidence="4">
    <location>
        <begin position="12"/>
        <end position="36"/>
    </location>
</feature>
<dbReference type="CDD" id="cd07990">
    <property type="entry name" value="LPLAT_LCLAT1-like"/>
    <property type="match status" value="1"/>
</dbReference>
<dbReference type="OMA" id="LAGWMIC"/>
<sequence>MGLTWQSWSLLHVFFFITFMASGLFINGVQFLLLHTVGHISMDAYRRINFYLVWILYSQLLFLGTWWADSKMTLHVKADQWDDIQAHIGHEHGLIVMNHHYEIDWLSGWMVADHFGVLGNARVFIKSTMKYMPVLGWAWAMSDVGFLHREWERDKDEISRCVRDIQEYPDPAWLLLFPEGTRKTDLKLKEGQEFARSRNMEPFQQHLVPKTKGFVQTLSTLDPQKMPCIYDVTLAVKGNAGSPPTLSTILKGRRVEAHVYVARIPITPEIQADPTTFLMNQFRFKDAIKSRFMEEGKFVDESLFIETKRHLRVLVTFVLCNVMMLGAWFMLLSSAWFWSSWAPIVVVVIIFSVLYYVMKKMISATEIRKKHD</sequence>
<name>A0A553PAA9_TIGCA</name>
<evidence type="ECO:0000256" key="4">
    <source>
        <dbReference type="SAM" id="Phobius"/>
    </source>
</evidence>
<dbReference type="Pfam" id="PF16076">
    <property type="entry name" value="Acyltransf_C"/>
    <property type="match status" value="1"/>
</dbReference>
<gene>
    <name evidence="6" type="ORF">TCAL_01604</name>
</gene>
<dbReference type="STRING" id="6832.A0A553PAA9"/>
<dbReference type="AlphaFoldDB" id="A0A553PAA9"/>
<dbReference type="InterPro" id="IPR002123">
    <property type="entry name" value="Plipid/glycerol_acylTrfase"/>
</dbReference>
<evidence type="ECO:0000259" key="5">
    <source>
        <dbReference type="SMART" id="SM00563"/>
    </source>
</evidence>
<evidence type="ECO:0000313" key="7">
    <source>
        <dbReference type="Proteomes" id="UP000318571"/>
    </source>
</evidence>